<dbReference type="GeneID" id="64576657"/>
<evidence type="ECO:0000256" key="5">
    <source>
        <dbReference type="ARBA" id="ARBA00023098"/>
    </source>
</evidence>
<dbReference type="GO" id="GO:0005811">
    <property type="term" value="C:lipid droplet"/>
    <property type="evidence" value="ECO:0007669"/>
    <property type="project" value="TreeGrafter"/>
</dbReference>
<protein>
    <recommendedName>
        <fullName evidence="8">3beta-hydroxysteroid 3-dehydrogenase</fullName>
        <ecNumber evidence="8">1.1.1.270</ecNumber>
    </recommendedName>
</protein>
<evidence type="ECO:0000313" key="9">
    <source>
        <dbReference type="EMBL" id="QOU20085.1"/>
    </source>
</evidence>
<keyword evidence="4" id="KW-0560">Oxidoreductase</keyword>
<dbReference type="EMBL" id="CP063135">
    <property type="protein sequence ID" value="QOU20085.1"/>
    <property type="molecule type" value="Genomic_DNA"/>
</dbReference>
<evidence type="ECO:0000256" key="4">
    <source>
        <dbReference type="ARBA" id="ARBA00023002"/>
    </source>
</evidence>
<reference evidence="9" key="1">
    <citation type="submission" date="2020-10" db="EMBL/GenBank/DDBJ databases">
        <authorList>
            <person name="Palmer J.M."/>
        </authorList>
    </citation>
    <scope>NUCLEOTIDE SEQUENCE</scope>
    <source>
        <strain evidence="9">UCD 2041</strain>
    </source>
</reference>
<dbReference type="InterPro" id="IPR036291">
    <property type="entry name" value="NAD(P)-bd_dom_sf"/>
</dbReference>
<dbReference type="GO" id="GO:0006696">
    <property type="term" value="P:ergosterol biosynthetic process"/>
    <property type="evidence" value="ECO:0007669"/>
    <property type="project" value="TreeGrafter"/>
</dbReference>
<accession>A0A871R7E9</accession>
<evidence type="ECO:0000313" key="10">
    <source>
        <dbReference type="Proteomes" id="UP000663131"/>
    </source>
</evidence>
<dbReference type="InterPro" id="IPR051593">
    <property type="entry name" value="Ergosterol_Biosynth_ERG27"/>
</dbReference>
<dbReference type="Gene3D" id="3.40.50.720">
    <property type="entry name" value="NAD(P)-binding Rossmann-like Domain"/>
    <property type="match status" value="1"/>
</dbReference>
<name>A0A871R7E9_DEKBR</name>
<evidence type="ECO:0000256" key="3">
    <source>
        <dbReference type="ARBA" id="ARBA00022955"/>
    </source>
</evidence>
<dbReference type="SUPFAM" id="SSF51735">
    <property type="entry name" value="NAD(P)-binding Rossmann-fold domains"/>
    <property type="match status" value="1"/>
</dbReference>
<proteinExistence type="inferred from homology"/>
<dbReference type="PANTHER" id="PTHR43647:SF1">
    <property type="entry name" value="3-KETO-STEROID REDUCTASE ERG27"/>
    <property type="match status" value="1"/>
</dbReference>
<keyword evidence="5" id="KW-0443">Lipid metabolism</keyword>
<comment type="pathway">
    <text evidence="6">Steroid biosynthesis; zymosterol biosynthesis; zymosterol from lanosterol: step 5/6.</text>
</comment>
<dbReference type="OrthoDB" id="9989144at2759"/>
<dbReference type="AlphaFoldDB" id="A0A871R7E9"/>
<evidence type="ECO:0000256" key="8">
    <source>
        <dbReference type="ARBA" id="ARBA00023621"/>
    </source>
</evidence>
<evidence type="ECO:0000256" key="6">
    <source>
        <dbReference type="ARBA" id="ARBA00023589"/>
    </source>
</evidence>
<keyword evidence="2" id="KW-0521">NADP</keyword>
<dbReference type="PANTHER" id="PTHR43647">
    <property type="entry name" value="DEHYDROGENASE"/>
    <property type="match status" value="1"/>
</dbReference>
<evidence type="ECO:0000256" key="1">
    <source>
        <dbReference type="ARBA" id="ARBA00022516"/>
    </source>
</evidence>
<keyword evidence="1" id="KW-0444">Lipid biosynthesis</keyword>
<comment type="similarity">
    <text evidence="7">Belongs to the short-chain dehydrogenases/reductases (SDR) family. ERG27 subfamily.</text>
</comment>
<organism evidence="9 10">
    <name type="scientific">Dekkera bruxellensis</name>
    <name type="common">Brettanomyces custersii</name>
    <dbReference type="NCBI Taxonomy" id="5007"/>
    <lineage>
        <taxon>Eukaryota</taxon>
        <taxon>Fungi</taxon>
        <taxon>Dikarya</taxon>
        <taxon>Ascomycota</taxon>
        <taxon>Saccharomycotina</taxon>
        <taxon>Pichiomycetes</taxon>
        <taxon>Pichiales</taxon>
        <taxon>Pichiaceae</taxon>
        <taxon>Brettanomyces</taxon>
    </lineage>
</organism>
<sequence>MSMANVPRRIAIITGTSGNLGINIAYRLLEEVPKRFRLTIIVTSRTLVKANKTIHQIKDYNEKKNLRSDGYLDFDYLLLDFSDMVSVLSAVHSLEENYEKIDYLFLNASQNTHDHFNYVEATKEMLTDPVRASTNPGYKIEKRGVKSKDGLGLVFQVNVFAPYYLIEKIKGSLLAKSDDARIIWISSILGRPENFSFNDMQLLKTGMAYGGSKRLVDLLHLATYKELKDKYGIRQYLTHPGIFVSYTYTRFLNVFMYYGMLALFLLARCLGSPWLNIDGWKAANAPIYVSVKADTEDDQSLKYGSACTKGGEEYLKTTTVDSTGKDDVLQYLETLKKEWDEKFRDQITDSRKL</sequence>
<dbReference type="GO" id="GO:0005789">
    <property type="term" value="C:endoplasmic reticulum membrane"/>
    <property type="evidence" value="ECO:0007669"/>
    <property type="project" value="TreeGrafter"/>
</dbReference>
<dbReference type="InterPro" id="IPR002347">
    <property type="entry name" value="SDR_fam"/>
</dbReference>
<dbReference type="KEGG" id="bbrx:BRETT_004734"/>
<keyword evidence="3" id="KW-0752">Steroid biosynthesis</keyword>
<gene>
    <name evidence="9" type="ORF">BRETT_004734</name>
</gene>
<reference evidence="9" key="2">
    <citation type="journal article" name="BMC Genomics">
        <title>New genome assemblies reveal patterns of domestication and adaptation across Brettanomyces (Dekkera) species.</title>
        <authorList>
            <person name="Roach M.J."/>
            <person name="Borneman A.R."/>
        </authorList>
    </citation>
    <scope>NUCLEOTIDE SEQUENCE</scope>
    <source>
        <strain evidence="9">UCD 2041</strain>
    </source>
</reference>
<dbReference type="RefSeq" id="XP_041136578.1">
    <property type="nucleotide sequence ID" value="XM_041283226.1"/>
</dbReference>
<dbReference type="Pfam" id="PF00106">
    <property type="entry name" value="adh_short"/>
    <property type="match status" value="1"/>
</dbReference>
<dbReference type="Proteomes" id="UP000663131">
    <property type="component" value="Chromosome 7"/>
</dbReference>
<dbReference type="EC" id="1.1.1.270" evidence="8"/>
<dbReference type="GO" id="GO:0005741">
    <property type="term" value="C:mitochondrial outer membrane"/>
    <property type="evidence" value="ECO:0007669"/>
    <property type="project" value="TreeGrafter"/>
</dbReference>
<evidence type="ECO:0000256" key="2">
    <source>
        <dbReference type="ARBA" id="ARBA00022857"/>
    </source>
</evidence>
<dbReference type="GO" id="GO:0000253">
    <property type="term" value="F:3-beta-hydroxysteroid 3-dehydrogenase (NADP+) activity"/>
    <property type="evidence" value="ECO:0007669"/>
    <property type="project" value="UniProtKB-EC"/>
</dbReference>
<evidence type="ECO:0000256" key="7">
    <source>
        <dbReference type="ARBA" id="ARBA00023593"/>
    </source>
</evidence>